<sequence>MKVFSKSVPVCVLLVAYIVLTMTSWPLQTEAKIPEFAAIQGSLIRRSLRPVPVTLSSPSKNGLRQQFAPSSPGLK</sequence>
<reference evidence="2" key="1">
    <citation type="journal article" date="2023" name="G3 (Bethesda)">
        <title>Genome assembly and association tests identify interacting loci associated with vigor, precocity, and sex in interspecific pistachio rootstocks.</title>
        <authorList>
            <person name="Palmer W."/>
            <person name="Jacygrad E."/>
            <person name="Sagayaradj S."/>
            <person name="Cavanaugh K."/>
            <person name="Han R."/>
            <person name="Bertier L."/>
            <person name="Beede B."/>
            <person name="Kafkas S."/>
            <person name="Golino D."/>
            <person name="Preece J."/>
            <person name="Michelmore R."/>
        </authorList>
    </citation>
    <scope>NUCLEOTIDE SEQUENCE [LARGE SCALE GENOMIC DNA]</scope>
</reference>
<accession>A0ACC0ZLD8</accession>
<dbReference type="EMBL" id="CM047736">
    <property type="protein sequence ID" value="KAJ0052669.1"/>
    <property type="molecule type" value="Genomic_DNA"/>
</dbReference>
<evidence type="ECO:0000313" key="2">
    <source>
        <dbReference type="Proteomes" id="UP001163603"/>
    </source>
</evidence>
<evidence type="ECO:0000313" key="1">
    <source>
        <dbReference type="EMBL" id="KAJ0052669.1"/>
    </source>
</evidence>
<name>A0ACC0ZLD8_9ROSI</name>
<dbReference type="Proteomes" id="UP001163603">
    <property type="component" value="Chromosome 1"/>
</dbReference>
<gene>
    <name evidence="1" type="ORF">Pint_01788</name>
</gene>
<organism evidence="1 2">
    <name type="scientific">Pistacia integerrima</name>
    <dbReference type="NCBI Taxonomy" id="434235"/>
    <lineage>
        <taxon>Eukaryota</taxon>
        <taxon>Viridiplantae</taxon>
        <taxon>Streptophyta</taxon>
        <taxon>Embryophyta</taxon>
        <taxon>Tracheophyta</taxon>
        <taxon>Spermatophyta</taxon>
        <taxon>Magnoliopsida</taxon>
        <taxon>eudicotyledons</taxon>
        <taxon>Gunneridae</taxon>
        <taxon>Pentapetalae</taxon>
        <taxon>rosids</taxon>
        <taxon>malvids</taxon>
        <taxon>Sapindales</taxon>
        <taxon>Anacardiaceae</taxon>
        <taxon>Pistacia</taxon>
    </lineage>
</organism>
<protein>
    <submittedName>
        <fullName evidence="1">Uncharacterized protein</fullName>
    </submittedName>
</protein>
<proteinExistence type="predicted"/>
<comment type="caution">
    <text evidence="1">The sequence shown here is derived from an EMBL/GenBank/DDBJ whole genome shotgun (WGS) entry which is preliminary data.</text>
</comment>
<keyword evidence="2" id="KW-1185">Reference proteome</keyword>